<evidence type="ECO:0000256" key="13">
    <source>
        <dbReference type="PIRSR" id="PIRSR602481-2"/>
    </source>
</evidence>
<dbReference type="InterPro" id="IPR002481">
    <property type="entry name" value="FUR"/>
</dbReference>
<evidence type="ECO:0000256" key="5">
    <source>
        <dbReference type="ARBA" id="ARBA00022490"/>
    </source>
</evidence>
<dbReference type="GO" id="GO:0045892">
    <property type="term" value="P:negative regulation of DNA-templated transcription"/>
    <property type="evidence" value="ECO:0007669"/>
    <property type="project" value="TreeGrafter"/>
</dbReference>
<dbReference type="InterPro" id="IPR043135">
    <property type="entry name" value="Fur_C"/>
</dbReference>
<dbReference type="Pfam" id="PF01475">
    <property type="entry name" value="FUR"/>
    <property type="match status" value="1"/>
</dbReference>
<dbReference type="InterPro" id="IPR036388">
    <property type="entry name" value="WH-like_DNA-bd_sf"/>
</dbReference>
<feature type="binding site" evidence="12">
    <location>
        <position position="151"/>
    </location>
    <ligand>
        <name>Zn(2+)</name>
        <dbReference type="ChEBI" id="CHEBI:29105"/>
    </ligand>
</feature>
<feature type="binding site" evidence="12">
    <location>
        <position position="148"/>
    </location>
    <ligand>
        <name>Zn(2+)</name>
        <dbReference type="ChEBI" id="CHEBI:29105"/>
    </ligand>
</feature>
<dbReference type="Proteomes" id="UP000612233">
    <property type="component" value="Unassembled WGS sequence"/>
</dbReference>
<evidence type="ECO:0000256" key="4">
    <source>
        <dbReference type="ARBA" id="ARBA00020910"/>
    </source>
</evidence>
<dbReference type="CDD" id="cd07153">
    <property type="entry name" value="Fur_like"/>
    <property type="match status" value="1"/>
</dbReference>
<keyword evidence="9" id="KW-0805">Transcription regulation</keyword>
<evidence type="ECO:0000256" key="1">
    <source>
        <dbReference type="ARBA" id="ARBA00004496"/>
    </source>
</evidence>
<comment type="similarity">
    <text evidence="2">Belongs to the Fur family.</text>
</comment>
<dbReference type="EMBL" id="JACXAD010000026">
    <property type="protein sequence ID" value="MBD2769947.1"/>
    <property type="molecule type" value="Genomic_DNA"/>
</dbReference>
<feature type="binding site" evidence="12">
    <location>
        <position position="188"/>
    </location>
    <ligand>
        <name>Zn(2+)</name>
        <dbReference type="ChEBI" id="CHEBI:29105"/>
    </ligand>
</feature>
<gene>
    <name evidence="15" type="ORF">IC235_18820</name>
</gene>
<dbReference type="InterPro" id="IPR036390">
    <property type="entry name" value="WH_DNA-bd_sf"/>
</dbReference>
<dbReference type="GO" id="GO:0003700">
    <property type="term" value="F:DNA-binding transcription factor activity"/>
    <property type="evidence" value="ECO:0007669"/>
    <property type="project" value="InterPro"/>
</dbReference>
<name>A0A927GKV1_9BACT</name>
<keyword evidence="13" id="KW-0408">Iron</keyword>
<keyword evidence="16" id="KW-1185">Reference proteome</keyword>
<dbReference type="Gene3D" id="1.10.10.10">
    <property type="entry name" value="Winged helix-like DNA-binding domain superfamily/Winged helix DNA-binding domain"/>
    <property type="match status" value="1"/>
</dbReference>
<feature type="region of interest" description="Disordered" evidence="14">
    <location>
        <begin position="1"/>
        <end position="48"/>
    </location>
</feature>
<evidence type="ECO:0000256" key="2">
    <source>
        <dbReference type="ARBA" id="ARBA00007957"/>
    </source>
</evidence>
<evidence type="ECO:0000256" key="11">
    <source>
        <dbReference type="ARBA" id="ARBA00023163"/>
    </source>
</evidence>
<comment type="subcellular location">
    <subcellularLocation>
        <location evidence="1">Cytoplasm</location>
    </subcellularLocation>
</comment>
<comment type="cofactor">
    <cofactor evidence="12">
        <name>Zn(2+)</name>
        <dbReference type="ChEBI" id="CHEBI:29105"/>
    </cofactor>
    <text evidence="12">Binds 1 zinc ion per subunit.</text>
</comment>
<proteinExistence type="inferred from homology"/>
<keyword evidence="10" id="KW-0238">DNA-binding</keyword>
<dbReference type="GO" id="GO:0005829">
    <property type="term" value="C:cytosol"/>
    <property type="evidence" value="ECO:0007669"/>
    <property type="project" value="TreeGrafter"/>
</dbReference>
<reference evidence="15" key="1">
    <citation type="submission" date="2020-09" db="EMBL/GenBank/DDBJ databases">
        <authorList>
            <person name="Kim M.K."/>
        </authorList>
    </citation>
    <scope>NUCLEOTIDE SEQUENCE</scope>
    <source>
        <strain evidence="15">BT664</strain>
    </source>
</reference>
<evidence type="ECO:0000256" key="14">
    <source>
        <dbReference type="SAM" id="MobiDB-lite"/>
    </source>
</evidence>
<evidence type="ECO:0000256" key="7">
    <source>
        <dbReference type="ARBA" id="ARBA00022723"/>
    </source>
</evidence>
<keyword evidence="8 12" id="KW-0862">Zinc</keyword>
<keyword evidence="6" id="KW-0678">Repressor</keyword>
<protein>
    <recommendedName>
        <fullName evidence="4">Ferric uptake regulation protein</fullName>
    </recommendedName>
</protein>
<dbReference type="Gene3D" id="3.30.1490.190">
    <property type="match status" value="1"/>
</dbReference>
<evidence type="ECO:0000313" key="16">
    <source>
        <dbReference type="Proteomes" id="UP000612233"/>
    </source>
</evidence>
<dbReference type="GO" id="GO:1900376">
    <property type="term" value="P:regulation of secondary metabolite biosynthetic process"/>
    <property type="evidence" value="ECO:0007669"/>
    <property type="project" value="TreeGrafter"/>
</dbReference>
<feature type="binding site" evidence="12">
    <location>
        <position position="191"/>
    </location>
    <ligand>
        <name>Zn(2+)</name>
        <dbReference type="ChEBI" id="CHEBI:29105"/>
    </ligand>
</feature>
<dbReference type="SUPFAM" id="SSF46785">
    <property type="entry name" value="Winged helix' DNA-binding domain"/>
    <property type="match status" value="1"/>
</dbReference>
<dbReference type="GO" id="GO:0000976">
    <property type="term" value="F:transcription cis-regulatory region binding"/>
    <property type="evidence" value="ECO:0007669"/>
    <property type="project" value="TreeGrafter"/>
</dbReference>
<evidence type="ECO:0000256" key="12">
    <source>
        <dbReference type="PIRSR" id="PIRSR602481-1"/>
    </source>
</evidence>
<accession>A0A927GKV1</accession>
<feature type="binding site" evidence="13">
    <location>
        <position position="144"/>
    </location>
    <ligand>
        <name>Fe cation</name>
        <dbReference type="ChEBI" id="CHEBI:24875"/>
    </ligand>
</feature>
<keyword evidence="11" id="KW-0804">Transcription</keyword>
<evidence type="ECO:0000256" key="8">
    <source>
        <dbReference type="ARBA" id="ARBA00022833"/>
    </source>
</evidence>
<dbReference type="PANTHER" id="PTHR33202:SF2">
    <property type="entry name" value="FERRIC UPTAKE REGULATION PROTEIN"/>
    <property type="match status" value="1"/>
</dbReference>
<evidence type="ECO:0000256" key="3">
    <source>
        <dbReference type="ARBA" id="ARBA00011738"/>
    </source>
</evidence>
<feature type="binding site" evidence="13">
    <location>
        <position position="180"/>
    </location>
    <ligand>
        <name>Fe cation</name>
        <dbReference type="ChEBI" id="CHEBI:24875"/>
    </ligand>
</feature>
<dbReference type="GO" id="GO:0008270">
    <property type="term" value="F:zinc ion binding"/>
    <property type="evidence" value="ECO:0007669"/>
    <property type="project" value="TreeGrafter"/>
</dbReference>
<organism evidence="15 16">
    <name type="scientific">Hymenobacter montanus</name>
    <dbReference type="NCBI Taxonomy" id="2771359"/>
    <lineage>
        <taxon>Bacteria</taxon>
        <taxon>Pseudomonadati</taxon>
        <taxon>Bacteroidota</taxon>
        <taxon>Cytophagia</taxon>
        <taxon>Cytophagales</taxon>
        <taxon>Hymenobacteraceae</taxon>
        <taxon>Hymenobacter</taxon>
    </lineage>
</organism>
<comment type="caution">
    <text evidence="15">The sequence shown here is derived from an EMBL/GenBank/DDBJ whole genome shotgun (WGS) entry which is preliminary data.</text>
</comment>
<evidence type="ECO:0000313" key="15">
    <source>
        <dbReference type="EMBL" id="MBD2769947.1"/>
    </source>
</evidence>
<comment type="cofactor">
    <cofactor evidence="13">
        <name>Mn(2+)</name>
        <dbReference type="ChEBI" id="CHEBI:29035"/>
    </cofactor>
    <cofactor evidence="13">
        <name>Fe(2+)</name>
        <dbReference type="ChEBI" id="CHEBI:29033"/>
    </cofactor>
    <text evidence="13">Binds 1 Mn(2+) or Fe(2+) ion per subunit.</text>
</comment>
<evidence type="ECO:0000256" key="10">
    <source>
        <dbReference type="ARBA" id="ARBA00023125"/>
    </source>
</evidence>
<dbReference type="AlphaFoldDB" id="A0A927GKV1"/>
<sequence>MNTFPAPKPAASATATPAEAAGQAAGGSSETGYAAGHTPSAASQASLNTEKLDDVRKLFTAHLENKGLRKTGERYAILEEIYARSGHFDVEELYAGMKERGLQVSRATVYNTLDLLVEQGLVSKHQFGRNLAQYEKSYGYRQHDHVICTECHKVVEFCDPRIHGIQTMVGELLNFHILHHSLNLYGICGDCRAQAAARNPTSPA</sequence>
<feature type="compositionally biased region" description="Low complexity" evidence="14">
    <location>
        <begin position="9"/>
        <end position="32"/>
    </location>
</feature>
<keyword evidence="5" id="KW-0963">Cytoplasm</keyword>
<keyword evidence="7 12" id="KW-0479">Metal-binding</keyword>
<evidence type="ECO:0000256" key="6">
    <source>
        <dbReference type="ARBA" id="ARBA00022491"/>
    </source>
</evidence>
<evidence type="ECO:0000256" key="9">
    <source>
        <dbReference type="ARBA" id="ARBA00023015"/>
    </source>
</evidence>
<comment type="subunit">
    <text evidence="3">Homodimer.</text>
</comment>
<dbReference type="PANTHER" id="PTHR33202">
    <property type="entry name" value="ZINC UPTAKE REGULATION PROTEIN"/>
    <property type="match status" value="1"/>
</dbReference>